<organism evidence="1 2">
    <name type="scientific">Thiorhodococcus fuscus</name>
    <dbReference type="NCBI Taxonomy" id="527200"/>
    <lineage>
        <taxon>Bacteria</taxon>
        <taxon>Pseudomonadati</taxon>
        <taxon>Pseudomonadota</taxon>
        <taxon>Gammaproteobacteria</taxon>
        <taxon>Chromatiales</taxon>
        <taxon>Chromatiaceae</taxon>
        <taxon>Thiorhodococcus</taxon>
    </lineage>
</organism>
<sequence length="64" mass="7384">MSLLQRHVQGDWGDLTTEDFEANRLALREGFRLLSSYRISDGVKVWIITEADRSVTTVLLPEDY</sequence>
<accession>A0ABW4Y933</accession>
<evidence type="ECO:0000313" key="1">
    <source>
        <dbReference type="EMBL" id="MFD2112545.1"/>
    </source>
</evidence>
<dbReference type="Proteomes" id="UP001597337">
    <property type="component" value="Unassembled WGS sequence"/>
</dbReference>
<reference evidence="2" key="1">
    <citation type="journal article" date="2019" name="Int. J. Syst. Evol. Microbiol.">
        <title>The Global Catalogue of Microorganisms (GCM) 10K type strain sequencing project: providing services to taxonomists for standard genome sequencing and annotation.</title>
        <authorList>
            <consortium name="The Broad Institute Genomics Platform"/>
            <consortium name="The Broad Institute Genome Sequencing Center for Infectious Disease"/>
            <person name="Wu L."/>
            <person name="Ma J."/>
        </authorList>
    </citation>
    <scope>NUCLEOTIDE SEQUENCE [LARGE SCALE GENOMIC DNA]</scope>
    <source>
        <strain evidence="2">KACC 12597</strain>
    </source>
</reference>
<evidence type="ECO:0000313" key="2">
    <source>
        <dbReference type="Proteomes" id="UP001597337"/>
    </source>
</evidence>
<dbReference type="RefSeq" id="WP_386026907.1">
    <property type="nucleotide sequence ID" value="NZ_JBHUHX010000029.1"/>
</dbReference>
<evidence type="ECO:0008006" key="3">
    <source>
        <dbReference type="Google" id="ProtNLM"/>
    </source>
</evidence>
<protein>
    <recommendedName>
        <fullName evidence="3">Type I restriction endonuclease subunit M</fullName>
    </recommendedName>
</protein>
<comment type="caution">
    <text evidence="1">The sequence shown here is derived from an EMBL/GenBank/DDBJ whole genome shotgun (WGS) entry which is preliminary data.</text>
</comment>
<keyword evidence="2" id="KW-1185">Reference proteome</keyword>
<name>A0ABW4Y933_9GAMM</name>
<gene>
    <name evidence="1" type="ORF">ACFSJC_11905</name>
</gene>
<proteinExistence type="predicted"/>
<dbReference type="EMBL" id="JBHUHX010000029">
    <property type="protein sequence ID" value="MFD2112545.1"/>
    <property type="molecule type" value="Genomic_DNA"/>
</dbReference>